<dbReference type="PRINTS" id="PR00039">
    <property type="entry name" value="HTHLYSR"/>
</dbReference>
<dbReference type="CDD" id="cd08414">
    <property type="entry name" value="PBP2_LTTR_aromatics_like"/>
    <property type="match status" value="1"/>
</dbReference>
<evidence type="ECO:0000259" key="6">
    <source>
        <dbReference type="PROSITE" id="PS50931"/>
    </source>
</evidence>
<comment type="similarity">
    <text evidence="1">Belongs to the LysR transcriptional regulatory family.</text>
</comment>
<dbReference type="Proteomes" id="UP001621512">
    <property type="component" value="Chromosome"/>
</dbReference>
<dbReference type="SUPFAM" id="SSF53850">
    <property type="entry name" value="Periplasmic binding protein-like II"/>
    <property type="match status" value="1"/>
</dbReference>
<dbReference type="InterPro" id="IPR000847">
    <property type="entry name" value="LysR_HTH_N"/>
</dbReference>
<keyword evidence="8" id="KW-1185">Reference proteome</keyword>
<dbReference type="Gene3D" id="3.40.190.10">
    <property type="entry name" value="Periplasmic binding protein-like II"/>
    <property type="match status" value="2"/>
</dbReference>
<sequence length="329" mass="36090">MIEVRQARYFLAVAETLHFGRAAEQLRMSQPPLSQAILQLERQLGVRLFDRGERRVRLTETGRAFAEECRRLVAAARHAHEVATQAEAGLVGTLRIGVVTSALSEPLLGTLSAFRDARPRVDLHLTEVDTGEGQEAVARHEIDLAVIRPSAPVRGLRVRPWRHDQFVIALPEGHPLTGDTTDPVDLSGFADEPWVWLRREASPDYHDQLMATCRRAGFTPEARHVANSILTQLAMVACGLGVTLVPNVAVRSIQGPIAYRPLSDTADIVELSLVSRDGGHEPLVEEFLRHAAGSRAAQVGGEFVPPVEGDPPLEDRLRGDGQREPEEGP</sequence>
<keyword evidence="2" id="KW-0805">Transcription regulation</keyword>
<dbReference type="Pfam" id="PF00126">
    <property type="entry name" value="HTH_1"/>
    <property type="match status" value="1"/>
</dbReference>
<dbReference type="Pfam" id="PF03466">
    <property type="entry name" value="LysR_substrate"/>
    <property type="match status" value="1"/>
</dbReference>
<gene>
    <name evidence="7" type="ORF">OHU35_31945</name>
</gene>
<evidence type="ECO:0000256" key="4">
    <source>
        <dbReference type="ARBA" id="ARBA00023163"/>
    </source>
</evidence>
<evidence type="ECO:0000256" key="2">
    <source>
        <dbReference type="ARBA" id="ARBA00023015"/>
    </source>
</evidence>
<dbReference type="SUPFAM" id="SSF46785">
    <property type="entry name" value="Winged helix' DNA-binding domain"/>
    <property type="match status" value="1"/>
</dbReference>
<dbReference type="Gene3D" id="1.10.10.10">
    <property type="entry name" value="Winged helix-like DNA-binding domain superfamily/Winged helix DNA-binding domain"/>
    <property type="match status" value="1"/>
</dbReference>
<keyword evidence="3" id="KW-0238">DNA-binding</keyword>
<organism evidence="7 8">
    <name type="scientific">Streptomyces purpurascens</name>
    <dbReference type="NCBI Taxonomy" id="1924"/>
    <lineage>
        <taxon>Bacteria</taxon>
        <taxon>Bacillati</taxon>
        <taxon>Actinomycetota</taxon>
        <taxon>Actinomycetes</taxon>
        <taxon>Kitasatosporales</taxon>
        <taxon>Streptomycetaceae</taxon>
        <taxon>Streptomyces</taxon>
    </lineage>
</organism>
<protein>
    <submittedName>
        <fullName evidence="7">LysR substrate-binding domain-containing protein</fullName>
    </submittedName>
</protein>
<accession>A0ABZ1MTI5</accession>
<reference evidence="7 8" key="1">
    <citation type="submission" date="2022-10" db="EMBL/GenBank/DDBJ databases">
        <title>The complete genomes of actinobacterial strains from the NBC collection.</title>
        <authorList>
            <person name="Joergensen T.S."/>
            <person name="Alvarez Arevalo M."/>
            <person name="Sterndorff E.B."/>
            <person name="Faurdal D."/>
            <person name="Vuksanovic O."/>
            <person name="Mourched A.-S."/>
            <person name="Charusanti P."/>
            <person name="Shaw S."/>
            <person name="Blin K."/>
            <person name="Weber T."/>
        </authorList>
    </citation>
    <scope>NUCLEOTIDE SEQUENCE [LARGE SCALE GENOMIC DNA]</scope>
    <source>
        <strain evidence="7 8">NBC_00017</strain>
    </source>
</reference>
<feature type="compositionally biased region" description="Basic and acidic residues" evidence="5">
    <location>
        <begin position="313"/>
        <end position="329"/>
    </location>
</feature>
<feature type="region of interest" description="Disordered" evidence="5">
    <location>
        <begin position="299"/>
        <end position="329"/>
    </location>
</feature>
<dbReference type="RefSeq" id="WP_189721746.1">
    <property type="nucleotide sequence ID" value="NZ_BMUK01000001.1"/>
</dbReference>
<evidence type="ECO:0000313" key="8">
    <source>
        <dbReference type="Proteomes" id="UP001621512"/>
    </source>
</evidence>
<feature type="domain" description="HTH lysR-type" evidence="6">
    <location>
        <begin position="2"/>
        <end position="59"/>
    </location>
</feature>
<keyword evidence="4" id="KW-0804">Transcription</keyword>
<dbReference type="InterPro" id="IPR005119">
    <property type="entry name" value="LysR_subst-bd"/>
</dbReference>
<evidence type="ECO:0000256" key="3">
    <source>
        <dbReference type="ARBA" id="ARBA00023125"/>
    </source>
</evidence>
<dbReference type="PROSITE" id="PS50931">
    <property type="entry name" value="HTH_LYSR"/>
    <property type="match status" value="1"/>
</dbReference>
<dbReference type="InterPro" id="IPR036390">
    <property type="entry name" value="WH_DNA-bd_sf"/>
</dbReference>
<evidence type="ECO:0000313" key="7">
    <source>
        <dbReference type="EMBL" id="WTW30413.1"/>
    </source>
</evidence>
<dbReference type="PANTHER" id="PTHR30346:SF0">
    <property type="entry name" value="HCA OPERON TRANSCRIPTIONAL ACTIVATOR HCAR"/>
    <property type="match status" value="1"/>
</dbReference>
<name>A0ABZ1MTI5_STREF</name>
<dbReference type="InterPro" id="IPR036388">
    <property type="entry name" value="WH-like_DNA-bd_sf"/>
</dbReference>
<evidence type="ECO:0000256" key="1">
    <source>
        <dbReference type="ARBA" id="ARBA00009437"/>
    </source>
</evidence>
<dbReference type="PANTHER" id="PTHR30346">
    <property type="entry name" value="TRANSCRIPTIONAL DUAL REGULATOR HCAR-RELATED"/>
    <property type="match status" value="1"/>
</dbReference>
<dbReference type="EMBL" id="CP108341">
    <property type="protein sequence ID" value="WTW30413.1"/>
    <property type="molecule type" value="Genomic_DNA"/>
</dbReference>
<evidence type="ECO:0000256" key="5">
    <source>
        <dbReference type="SAM" id="MobiDB-lite"/>
    </source>
</evidence>
<proteinExistence type="inferred from homology"/>